<evidence type="ECO:0000256" key="3">
    <source>
        <dbReference type="ARBA" id="ARBA00023284"/>
    </source>
</evidence>
<dbReference type="InterPro" id="IPR036249">
    <property type="entry name" value="Thioredoxin-like_sf"/>
</dbReference>
<evidence type="ECO:0000259" key="4">
    <source>
        <dbReference type="PROSITE" id="PS51352"/>
    </source>
</evidence>
<dbReference type="SUPFAM" id="SSF52833">
    <property type="entry name" value="Thioredoxin-like"/>
    <property type="match status" value="1"/>
</dbReference>
<dbReference type="PANTHER" id="PTHR43110">
    <property type="entry name" value="THIOL PEROXIDASE"/>
    <property type="match status" value="1"/>
</dbReference>
<dbReference type="AlphaFoldDB" id="A0A2U1ZRB3"/>
<gene>
    <name evidence="5" type="ORF">C8046_01120</name>
</gene>
<keyword evidence="1" id="KW-0575">Peroxidase</keyword>
<evidence type="ECO:0000256" key="2">
    <source>
        <dbReference type="ARBA" id="ARBA00022862"/>
    </source>
</evidence>
<keyword evidence="3" id="KW-0676">Redox-active center</keyword>
<dbReference type="EMBL" id="PYHR01000002">
    <property type="protein sequence ID" value="PWD49527.1"/>
    <property type="molecule type" value="Genomic_DNA"/>
</dbReference>
<dbReference type="InterPro" id="IPR013766">
    <property type="entry name" value="Thioredoxin_domain"/>
</dbReference>
<feature type="domain" description="Thioredoxin" evidence="4">
    <location>
        <begin position="12"/>
        <end position="160"/>
    </location>
</feature>
<dbReference type="Gene3D" id="3.40.30.10">
    <property type="entry name" value="Glutaredoxin"/>
    <property type="match status" value="1"/>
</dbReference>
<accession>A0A2U1ZRB3</accession>
<organism evidence="5 6">
    <name type="scientific">Serinibacter arcticus</name>
    <dbReference type="NCBI Taxonomy" id="1655435"/>
    <lineage>
        <taxon>Bacteria</taxon>
        <taxon>Bacillati</taxon>
        <taxon>Actinomycetota</taxon>
        <taxon>Actinomycetes</taxon>
        <taxon>Micrococcales</taxon>
        <taxon>Beutenbergiaceae</taxon>
        <taxon>Serinibacter</taxon>
    </lineage>
</organism>
<dbReference type="PROSITE" id="PS51352">
    <property type="entry name" value="THIOREDOXIN_2"/>
    <property type="match status" value="1"/>
</dbReference>
<reference evidence="5 6" key="1">
    <citation type="submission" date="2018-03" db="EMBL/GenBank/DDBJ databases">
        <title>Genome assembly of novel Miniimonas species PCH200.</title>
        <authorList>
            <person name="Thakur V."/>
            <person name="Kumar V."/>
            <person name="Singh D."/>
        </authorList>
    </citation>
    <scope>NUCLEOTIDE SEQUENCE [LARGE SCALE GENOMIC DNA]</scope>
    <source>
        <strain evidence="5 6">PCH200</strain>
    </source>
</reference>
<evidence type="ECO:0000256" key="1">
    <source>
        <dbReference type="ARBA" id="ARBA00022559"/>
    </source>
</evidence>
<sequence>MAGRPPRRTRPRQVAPLVPDLALALPFGQQVTLGELRGTPTLLVFVPLAFSPICTGELRDVADALPSLAPARVLVVSCDSAAALHAWRESEGVGVEVASDFWPHGAVARAFDAFDPARGWPVRRTVLLDGGGEPVWCDTSPGGRPRDVGDAVAAVARLTRG</sequence>
<keyword evidence="2" id="KW-0049">Antioxidant</keyword>
<dbReference type="GO" id="GO:0004601">
    <property type="term" value="F:peroxidase activity"/>
    <property type="evidence" value="ECO:0007669"/>
    <property type="project" value="UniProtKB-KW"/>
</dbReference>
<comment type="caution">
    <text evidence="5">The sequence shown here is derived from an EMBL/GenBank/DDBJ whole genome shotgun (WGS) entry which is preliminary data.</text>
</comment>
<proteinExistence type="predicted"/>
<evidence type="ECO:0000313" key="6">
    <source>
        <dbReference type="Proteomes" id="UP000245166"/>
    </source>
</evidence>
<dbReference type="Pfam" id="PF00578">
    <property type="entry name" value="AhpC-TSA"/>
    <property type="match status" value="1"/>
</dbReference>
<dbReference type="InterPro" id="IPR050455">
    <property type="entry name" value="Tpx_Peroxidase_subfamily"/>
</dbReference>
<dbReference type="Proteomes" id="UP000245166">
    <property type="component" value="Unassembled WGS sequence"/>
</dbReference>
<name>A0A2U1ZRB3_9MICO</name>
<evidence type="ECO:0000313" key="5">
    <source>
        <dbReference type="EMBL" id="PWD49527.1"/>
    </source>
</evidence>
<dbReference type="InterPro" id="IPR000866">
    <property type="entry name" value="AhpC/TSA"/>
</dbReference>
<dbReference type="PANTHER" id="PTHR43110:SF1">
    <property type="entry name" value="THIOL PEROXIDASE"/>
    <property type="match status" value="1"/>
</dbReference>
<keyword evidence="6" id="KW-1185">Reference proteome</keyword>
<keyword evidence="1" id="KW-0560">Oxidoreductase</keyword>
<protein>
    <submittedName>
        <fullName evidence="5">Peroxiredoxin</fullName>
    </submittedName>
</protein>